<dbReference type="GO" id="GO:0005829">
    <property type="term" value="C:cytosol"/>
    <property type="evidence" value="ECO:0007669"/>
    <property type="project" value="TreeGrafter"/>
</dbReference>
<evidence type="ECO:0000256" key="8">
    <source>
        <dbReference type="ARBA" id="ARBA00051875"/>
    </source>
</evidence>
<gene>
    <name evidence="12" type="primary">rdgB</name>
    <name evidence="12" type="ORF">EOW66_07655</name>
</gene>
<dbReference type="GO" id="GO:0009117">
    <property type="term" value="P:nucleotide metabolic process"/>
    <property type="evidence" value="ECO:0007669"/>
    <property type="project" value="UniProtKB-KW"/>
</dbReference>
<dbReference type="PANTHER" id="PTHR11067:SF9">
    <property type="entry name" value="INOSINE TRIPHOSPHATE PYROPHOSPHATASE"/>
    <property type="match status" value="1"/>
</dbReference>
<dbReference type="GO" id="GO:0000166">
    <property type="term" value="F:nucleotide binding"/>
    <property type="evidence" value="ECO:0007669"/>
    <property type="project" value="UniProtKB-KW"/>
</dbReference>
<keyword evidence="5 10" id="KW-0378">Hydrolase</keyword>
<feature type="binding site" evidence="10">
    <location>
        <position position="75"/>
    </location>
    <ligand>
        <name>substrate</name>
    </ligand>
</feature>
<feature type="binding site" evidence="10">
    <location>
        <position position="45"/>
    </location>
    <ligand>
        <name>Mg(2+)</name>
        <dbReference type="ChEBI" id="CHEBI:18420"/>
    </ligand>
</feature>
<protein>
    <recommendedName>
        <fullName evidence="10">dITP/XTP pyrophosphatase</fullName>
        <ecNumber evidence="10">3.6.1.66</ecNumber>
    </recommendedName>
    <alternativeName>
        <fullName evidence="10">Non-canonical purine NTP pyrophosphatase</fullName>
    </alternativeName>
    <alternativeName>
        <fullName evidence="10">Non-standard purine NTP pyrophosphatase</fullName>
    </alternativeName>
    <alternativeName>
        <fullName evidence="10">Nucleoside-triphosphate diphosphatase</fullName>
    </alternativeName>
    <alternativeName>
        <fullName evidence="10">Nucleoside-triphosphate pyrophosphatase</fullName>
        <shortName evidence="10">NTPase</shortName>
    </alternativeName>
</protein>
<dbReference type="GO" id="GO:0036222">
    <property type="term" value="F:XTP diphosphatase activity"/>
    <property type="evidence" value="ECO:0007669"/>
    <property type="project" value="UniProtKB-UniRule"/>
</dbReference>
<dbReference type="GO" id="GO:0046872">
    <property type="term" value="F:metal ion binding"/>
    <property type="evidence" value="ECO:0007669"/>
    <property type="project" value="UniProtKB-KW"/>
</dbReference>
<comment type="catalytic activity">
    <reaction evidence="9 10">
        <text>XTP + H2O = XMP + diphosphate + H(+)</text>
        <dbReference type="Rhea" id="RHEA:28610"/>
        <dbReference type="ChEBI" id="CHEBI:15377"/>
        <dbReference type="ChEBI" id="CHEBI:15378"/>
        <dbReference type="ChEBI" id="CHEBI:33019"/>
        <dbReference type="ChEBI" id="CHEBI:57464"/>
        <dbReference type="ChEBI" id="CHEBI:61314"/>
        <dbReference type="EC" id="3.6.1.66"/>
    </reaction>
</comment>
<evidence type="ECO:0000256" key="2">
    <source>
        <dbReference type="ARBA" id="ARBA00011738"/>
    </source>
</evidence>
<reference evidence="12 13" key="1">
    <citation type="submission" date="2019-01" db="EMBL/GenBank/DDBJ databases">
        <title>Sinorhodobacter populi sp. nov. isolated from the symptomatic bark tissue of Populus euramericana canker.</title>
        <authorList>
            <person name="Xu G."/>
        </authorList>
    </citation>
    <scope>NUCLEOTIDE SEQUENCE [LARGE SCALE GENOMIC DNA]</scope>
    <source>
        <strain evidence="12 13">CGMCC 1.12963</strain>
    </source>
</reference>
<keyword evidence="6 10" id="KW-0460">Magnesium</keyword>
<dbReference type="Gene3D" id="3.90.950.10">
    <property type="match status" value="1"/>
</dbReference>
<feature type="binding site" evidence="10">
    <location>
        <position position="183"/>
    </location>
    <ligand>
        <name>substrate</name>
    </ligand>
</feature>
<keyword evidence="4 10" id="KW-0547">Nucleotide-binding</keyword>
<dbReference type="InterPro" id="IPR002637">
    <property type="entry name" value="RdgB/HAM1"/>
</dbReference>
<keyword evidence="3 10" id="KW-0479">Metal-binding</keyword>
<dbReference type="Proteomes" id="UP000288071">
    <property type="component" value="Unassembled WGS sequence"/>
</dbReference>
<dbReference type="GO" id="GO:0009146">
    <property type="term" value="P:purine nucleoside triphosphate catabolic process"/>
    <property type="evidence" value="ECO:0007669"/>
    <property type="project" value="UniProtKB-UniRule"/>
</dbReference>
<dbReference type="AlphaFoldDB" id="A0A3S3NAQ4"/>
<dbReference type="Pfam" id="PF01725">
    <property type="entry name" value="Ham1p_like"/>
    <property type="match status" value="1"/>
</dbReference>
<dbReference type="CDD" id="cd06154">
    <property type="entry name" value="YjgF_YER057c_UK114_like_6"/>
    <property type="match status" value="1"/>
</dbReference>
<evidence type="ECO:0000256" key="7">
    <source>
        <dbReference type="ARBA" id="ARBA00023080"/>
    </source>
</evidence>
<comment type="similarity">
    <text evidence="1 10 11">Belongs to the HAM1 NTPase family.</text>
</comment>
<dbReference type="CDD" id="cd00515">
    <property type="entry name" value="HAM1"/>
    <property type="match status" value="1"/>
</dbReference>
<sequence>MRKFTGDRLLFATHNKGKLEEMRALLAPFGITVLSNDDFGLPEPEETETTFVGNARIKAHAAAKATGLPALSDDSGIEVDALDGAPGVYTADWAETPTGRDFTLAMTRTWDACEKIAAPLPRRARFRSTLVLAWPDGHDEVFEGKAEGQLVWPMRGAHGHGYDPMFQPEGYDITFAEMDPAKKNQISHRADAFRKLVQCFEAKMARQNISGGSPYEPKLGYSRAVVQGGWCFVAGTTGADPVSKAFPDSVLDQARNTLATIKAVLEGAGFSMADVVRANYVITDAAYVEEIIPALSKTFGEIRPAAMMIVAGLVNPAMKIEIEVTAFKG</sequence>
<dbReference type="PANTHER" id="PTHR11067">
    <property type="entry name" value="INOSINE TRIPHOSPHATE PYROPHOSPHATASE/HAM1 PROTEIN"/>
    <property type="match status" value="1"/>
</dbReference>
<dbReference type="InterPro" id="IPR029001">
    <property type="entry name" value="ITPase-like_fam"/>
</dbReference>
<feature type="binding site" evidence="10">
    <location>
        <begin position="160"/>
        <end position="163"/>
    </location>
    <ligand>
        <name>substrate</name>
    </ligand>
</feature>
<dbReference type="Pfam" id="PF01042">
    <property type="entry name" value="Ribonuc_L-PSP"/>
    <property type="match status" value="1"/>
</dbReference>
<feature type="active site" description="Proton acceptor" evidence="10">
    <location>
        <position position="74"/>
    </location>
</feature>
<evidence type="ECO:0000256" key="5">
    <source>
        <dbReference type="ARBA" id="ARBA00022801"/>
    </source>
</evidence>
<dbReference type="NCBIfam" id="TIGR00042">
    <property type="entry name" value="RdgB/HAM1 family non-canonical purine NTP pyrophosphatase"/>
    <property type="match status" value="1"/>
</dbReference>
<dbReference type="InterPro" id="IPR035959">
    <property type="entry name" value="RutC-like_sf"/>
</dbReference>
<feature type="binding site" evidence="10">
    <location>
        <position position="74"/>
    </location>
    <ligand>
        <name>Mg(2+)</name>
        <dbReference type="ChEBI" id="CHEBI:18420"/>
    </ligand>
</feature>
<keyword evidence="7 10" id="KW-0546">Nucleotide metabolism</keyword>
<dbReference type="EMBL" id="SAVA01000004">
    <property type="protein sequence ID" value="RWR52542.1"/>
    <property type="molecule type" value="Genomic_DNA"/>
</dbReference>
<dbReference type="SUPFAM" id="SSF52972">
    <property type="entry name" value="ITPase-like"/>
    <property type="match status" value="1"/>
</dbReference>
<comment type="subunit">
    <text evidence="2 10">Homodimer.</text>
</comment>
<evidence type="ECO:0000256" key="10">
    <source>
        <dbReference type="HAMAP-Rule" id="MF_01405"/>
    </source>
</evidence>
<keyword evidence="13" id="KW-1185">Reference proteome</keyword>
<dbReference type="InterPro" id="IPR006175">
    <property type="entry name" value="YjgF/YER057c/UK114"/>
</dbReference>
<evidence type="ECO:0000256" key="1">
    <source>
        <dbReference type="ARBA" id="ARBA00008023"/>
    </source>
</evidence>
<organism evidence="12 13">
    <name type="scientific">Paenirhodobacter huangdaonensis</name>
    <dbReference type="NCBI Taxonomy" id="2501515"/>
    <lineage>
        <taxon>Bacteria</taxon>
        <taxon>Pseudomonadati</taxon>
        <taxon>Pseudomonadota</taxon>
        <taxon>Alphaproteobacteria</taxon>
        <taxon>Rhodobacterales</taxon>
        <taxon>Rhodobacter group</taxon>
        <taxon>Paenirhodobacter</taxon>
    </lineage>
</organism>
<feature type="binding site" evidence="10">
    <location>
        <begin position="188"/>
        <end position="189"/>
    </location>
    <ligand>
        <name>substrate</name>
    </ligand>
</feature>
<comment type="function">
    <text evidence="10">Pyrophosphatase that catalyzes the hydrolysis of nucleoside triphosphates to their monophosphate derivatives, with a high preference for the non-canonical purine nucleotides XTP (xanthosine triphosphate), dITP (deoxyinosine triphosphate) and ITP. Seems to function as a house-cleaning enzyme that removes non-canonical purine nucleotides from the nucleotide pool, thus preventing their incorporation into DNA/RNA and avoiding chromosomal lesions.</text>
</comment>
<evidence type="ECO:0000256" key="11">
    <source>
        <dbReference type="RuleBase" id="RU003781"/>
    </source>
</evidence>
<evidence type="ECO:0000256" key="4">
    <source>
        <dbReference type="ARBA" id="ARBA00022741"/>
    </source>
</evidence>
<comment type="catalytic activity">
    <reaction evidence="10">
        <text>ITP + H2O = IMP + diphosphate + H(+)</text>
        <dbReference type="Rhea" id="RHEA:29399"/>
        <dbReference type="ChEBI" id="CHEBI:15377"/>
        <dbReference type="ChEBI" id="CHEBI:15378"/>
        <dbReference type="ChEBI" id="CHEBI:33019"/>
        <dbReference type="ChEBI" id="CHEBI:58053"/>
        <dbReference type="ChEBI" id="CHEBI:61402"/>
        <dbReference type="EC" id="3.6.1.66"/>
    </reaction>
</comment>
<evidence type="ECO:0000313" key="12">
    <source>
        <dbReference type="EMBL" id="RWR52542.1"/>
    </source>
</evidence>
<comment type="caution">
    <text evidence="12">The sequence shown here is derived from an EMBL/GenBank/DDBJ whole genome shotgun (WGS) entry which is preliminary data.</text>
</comment>
<name>A0A3S3NAQ4_9RHOB</name>
<dbReference type="InterPro" id="IPR020922">
    <property type="entry name" value="dITP/XTP_pyrophosphatase"/>
</dbReference>
<proteinExistence type="inferred from homology"/>
<dbReference type="Gene3D" id="3.30.1330.40">
    <property type="entry name" value="RutC-like"/>
    <property type="match status" value="1"/>
</dbReference>
<dbReference type="GO" id="GO:0017111">
    <property type="term" value="F:ribonucleoside triphosphate phosphatase activity"/>
    <property type="evidence" value="ECO:0007669"/>
    <property type="project" value="InterPro"/>
</dbReference>
<reference evidence="13" key="2">
    <citation type="submission" date="2019-01" db="EMBL/GenBank/DDBJ databases">
        <title>Sinorhodobacter populi sp. nov. isolated from the symptomatic bark tissue of Populus euramericana canker.</title>
        <authorList>
            <person name="Li Y."/>
        </authorList>
    </citation>
    <scope>NUCLEOTIDE SEQUENCE [LARGE SCALE GENOMIC DNA]</scope>
    <source>
        <strain evidence="13">CGMCC 1.12963</strain>
    </source>
</reference>
<evidence type="ECO:0000256" key="6">
    <source>
        <dbReference type="ARBA" id="ARBA00022842"/>
    </source>
</evidence>
<dbReference type="GO" id="GO:0036220">
    <property type="term" value="F:ITP diphosphatase activity"/>
    <property type="evidence" value="ECO:0007669"/>
    <property type="project" value="UniProtKB-UniRule"/>
</dbReference>
<dbReference type="GO" id="GO:0035870">
    <property type="term" value="F:dITP diphosphatase activity"/>
    <property type="evidence" value="ECO:0007669"/>
    <property type="project" value="UniProtKB-UniRule"/>
</dbReference>
<evidence type="ECO:0000256" key="3">
    <source>
        <dbReference type="ARBA" id="ARBA00022723"/>
    </source>
</evidence>
<accession>A0A3S3NAQ4</accession>
<feature type="binding site" evidence="10">
    <location>
        <begin position="13"/>
        <end position="18"/>
    </location>
    <ligand>
        <name>substrate</name>
    </ligand>
</feature>
<dbReference type="FunFam" id="3.90.950.10:FF:000001">
    <property type="entry name" value="dITP/XTP pyrophosphatase"/>
    <property type="match status" value="1"/>
</dbReference>
<dbReference type="EC" id="3.6.1.66" evidence="10"/>
<comment type="cofactor">
    <cofactor evidence="10">
        <name>Mg(2+)</name>
        <dbReference type="ChEBI" id="CHEBI:18420"/>
    </cofactor>
    <text evidence="10">Binds 1 Mg(2+) ion per subunit.</text>
</comment>
<dbReference type="HAMAP" id="MF_01405">
    <property type="entry name" value="Non_canon_purine_NTPase"/>
    <property type="match status" value="1"/>
</dbReference>
<dbReference type="SUPFAM" id="SSF55298">
    <property type="entry name" value="YjgF-like"/>
    <property type="match status" value="1"/>
</dbReference>
<evidence type="ECO:0000313" key="13">
    <source>
        <dbReference type="Proteomes" id="UP000288071"/>
    </source>
</evidence>
<comment type="catalytic activity">
    <reaction evidence="8 10">
        <text>dITP + H2O = dIMP + diphosphate + H(+)</text>
        <dbReference type="Rhea" id="RHEA:28342"/>
        <dbReference type="ChEBI" id="CHEBI:15377"/>
        <dbReference type="ChEBI" id="CHEBI:15378"/>
        <dbReference type="ChEBI" id="CHEBI:33019"/>
        <dbReference type="ChEBI" id="CHEBI:61194"/>
        <dbReference type="ChEBI" id="CHEBI:61382"/>
        <dbReference type="EC" id="3.6.1.66"/>
    </reaction>
</comment>
<evidence type="ECO:0000256" key="9">
    <source>
        <dbReference type="ARBA" id="ARBA00052017"/>
    </source>
</evidence>